<keyword evidence="2" id="KW-1133">Transmembrane helix</keyword>
<dbReference type="EMBL" id="JAKWFO010000005">
    <property type="protein sequence ID" value="KAI9635329.1"/>
    <property type="molecule type" value="Genomic_DNA"/>
</dbReference>
<comment type="caution">
    <text evidence="3">The sequence shown here is derived from an EMBL/GenBank/DDBJ whole genome shotgun (WGS) entry which is preliminary data.</text>
</comment>
<keyword evidence="2" id="KW-0472">Membrane</keyword>
<feature type="region of interest" description="Disordered" evidence="1">
    <location>
        <begin position="186"/>
        <end position="209"/>
    </location>
</feature>
<evidence type="ECO:0000256" key="1">
    <source>
        <dbReference type="SAM" id="MobiDB-lite"/>
    </source>
</evidence>
<proteinExistence type="predicted"/>
<sequence length="209" mass="22037">MDNIIRPLLPYLPPDLSALLVNPPSLSSPQSFYPLVRLAWPFAKYAVVVLAFWIVFATLSGIFGYFTRFLRLAFKIGPIIGIISYFMGGSGQGGLGQVFDIARNWAGMGGQPGQTTPGLASLAGMFGGDQAGANTRGRKSTRNTGAQNGGPDMMSSIFNTAANFMGGGGAGGGGWSDVVQDFVKQAMNSAAQPPPETAEEKRRKRKAGL</sequence>
<feature type="transmembrane region" description="Helical" evidence="2">
    <location>
        <begin position="42"/>
        <end position="66"/>
    </location>
</feature>
<keyword evidence="2" id="KW-0812">Transmembrane</keyword>
<dbReference type="AlphaFoldDB" id="A0AA38H9H8"/>
<gene>
    <name evidence="3" type="ORF">MKK02DRAFT_32782</name>
</gene>
<evidence type="ECO:0000313" key="4">
    <source>
        <dbReference type="Proteomes" id="UP001164286"/>
    </source>
</evidence>
<evidence type="ECO:0000256" key="2">
    <source>
        <dbReference type="SAM" id="Phobius"/>
    </source>
</evidence>
<feature type="region of interest" description="Disordered" evidence="1">
    <location>
        <begin position="131"/>
        <end position="152"/>
    </location>
</feature>
<name>A0AA38H9H8_9TREE</name>
<dbReference type="RefSeq" id="XP_052945106.1">
    <property type="nucleotide sequence ID" value="XM_053088572.1"/>
</dbReference>
<protein>
    <submittedName>
        <fullName evidence="3">Uncharacterized protein</fullName>
    </submittedName>
</protein>
<keyword evidence="4" id="KW-1185">Reference proteome</keyword>
<evidence type="ECO:0000313" key="3">
    <source>
        <dbReference type="EMBL" id="KAI9635329.1"/>
    </source>
</evidence>
<dbReference type="GeneID" id="77727777"/>
<organism evidence="3 4">
    <name type="scientific">Dioszegia hungarica</name>
    <dbReference type="NCBI Taxonomy" id="4972"/>
    <lineage>
        <taxon>Eukaryota</taxon>
        <taxon>Fungi</taxon>
        <taxon>Dikarya</taxon>
        <taxon>Basidiomycota</taxon>
        <taxon>Agaricomycotina</taxon>
        <taxon>Tremellomycetes</taxon>
        <taxon>Tremellales</taxon>
        <taxon>Bulleribasidiaceae</taxon>
        <taxon>Dioszegia</taxon>
    </lineage>
</organism>
<reference evidence="3" key="1">
    <citation type="journal article" date="2022" name="G3 (Bethesda)">
        <title>High quality genome of the basidiomycete yeast Dioszegia hungarica PDD-24b-2 isolated from cloud water.</title>
        <authorList>
            <person name="Jarrige D."/>
            <person name="Haridas S."/>
            <person name="Bleykasten-Grosshans C."/>
            <person name="Joly M."/>
            <person name="Nadalig T."/>
            <person name="Sancelme M."/>
            <person name="Vuilleumier S."/>
            <person name="Grigoriev I.V."/>
            <person name="Amato P."/>
            <person name="Bringel F."/>
        </authorList>
    </citation>
    <scope>NUCLEOTIDE SEQUENCE</scope>
    <source>
        <strain evidence="3">PDD-24b-2</strain>
    </source>
</reference>
<accession>A0AA38H9H8</accession>
<dbReference type="Proteomes" id="UP001164286">
    <property type="component" value="Unassembled WGS sequence"/>
</dbReference>